<dbReference type="InterPro" id="IPR053344">
    <property type="entry name" value="cAMP-inducible_BP74-like"/>
</dbReference>
<dbReference type="Proteomes" id="UP000001396">
    <property type="component" value="Unassembled WGS sequence"/>
</dbReference>
<sequence>MKISIILLLVVLTVFSYIASAGDIKPAYFETADVTGTTRFIIKLIDEENIKHARGLLDGTITVRPHFMGRIKKTTTDYNPRFSFHLDSDTISFFDLAIEVCDAHTSYVEDHLDEACGAFLPGCFWCPWTSKLVREIKH</sequence>
<keyword evidence="1" id="KW-0732">Signal</keyword>
<dbReference type="GeneID" id="31358957"/>
<dbReference type="Pfam" id="PF23621">
    <property type="entry name" value="BP74_N"/>
    <property type="match status" value="1"/>
</dbReference>
<dbReference type="InterPro" id="IPR056422">
    <property type="entry name" value="BP74_N"/>
</dbReference>
<comment type="caution">
    <text evidence="3">The sequence shown here is derived from an EMBL/GenBank/DDBJ whole genome shotgun (WGS) entry which is preliminary data.</text>
</comment>
<dbReference type="PANTHER" id="PTHR35883">
    <property type="entry name" value="CYCLIC AMP-INDUCIBLE PROTEIN BP74-RELATED"/>
    <property type="match status" value="1"/>
</dbReference>
<dbReference type="EMBL" id="ADBJ01000010">
    <property type="protein sequence ID" value="EFA84358.1"/>
    <property type="molecule type" value="Genomic_DNA"/>
</dbReference>
<feature type="domain" description="BP74 N-terminal" evidence="2">
    <location>
        <begin position="26"/>
        <end position="137"/>
    </location>
</feature>
<evidence type="ECO:0000313" key="4">
    <source>
        <dbReference type="Proteomes" id="UP000001396"/>
    </source>
</evidence>
<organism evidence="3 4">
    <name type="scientific">Heterostelium pallidum (strain ATCC 26659 / Pp 5 / PN500)</name>
    <name type="common">Cellular slime mold</name>
    <name type="synonym">Polysphondylium pallidum</name>
    <dbReference type="NCBI Taxonomy" id="670386"/>
    <lineage>
        <taxon>Eukaryota</taxon>
        <taxon>Amoebozoa</taxon>
        <taxon>Evosea</taxon>
        <taxon>Eumycetozoa</taxon>
        <taxon>Dictyostelia</taxon>
        <taxon>Acytosteliales</taxon>
        <taxon>Acytosteliaceae</taxon>
        <taxon>Heterostelium</taxon>
    </lineage>
</organism>
<dbReference type="AlphaFoldDB" id="D3B4W0"/>
<accession>D3B4W0</accession>
<dbReference type="OMA" id="KEYNPHY"/>
<dbReference type="RefSeq" id="XP_020436473.1">
    <property type="nucleotide sequence ID" value="XM_020574401.1"/>
</dbReference>
<evidence type="ECO:0000256" key="1">
    <source>
        <dbReference type="SAM" id="SignalP"/>
    </source>
</evidence>
<dbReference type="InParanoid" id="D3B4W0"/>
<evidence type="ECO:0000313" key="3">
    <source>
        <dbReference type="EMBL" id="EFA84358.1"/>
    </source>
</evidence>
<feature type="chain" id="PRO_5003042208" description="BP74 N-terminal domain-containing protein" evidence="1">
    <location>
        <begin position="22"/>
        <end position="138"/>
    </location>
</feature>
<name>D3B4W0_HETP5</name>
<reference evidence="3 4" key="1">
    <citation type="journal article" date="2011" name="Genome Res.">
        <title>Phylogeny-wide analysis of social amoeba genomes highlights ancient origins for complex intercellular communication.</title>
        <authorList>
            <person name="Heidel A.J."/>
            <person name="Lawal H.M."/>
            <person name="Felder M."/>
            <person name="Schilde C."/>
            <person name="Helps N.R."/>
            <person name="Tunggal B."/>
            <person name="Rivero F."/>
            <person name="John U."/>
            <person name="Schleicher M."/>
            <person name="Eichinger L."/>
            <person name="Platzer M."/>
            <person name="Noegel A.A."/>
            <person name="Schaap P."/>
            <person name="Gloeckner G."/>
        </authorList>
    </citation>
    <scope>NUCLEOTIDE SEQUENCE [LARGE SCALE GENOMIC DNA]</scope>
    <source>
        <strain evidence="4">ATCC 26659 / Pp 5 / PN500</strain>
    </source>
</reference>
<evidence type="ECO:0000259" key="2">
    <source>
        <dbReference type="Pfam" id="PF23621"/>
    </source>
</evidence>
<proteinExistence type="predicted"/>
<keyword evidence="4" id="KW-1185">Reference proteome</keyword>
<dbReference type="PANTHER" id="PTHR35883:SF1">
    <property type="entry name" value="CALMODULIN-BINDING PROTEIN CAM-BP15-RELATED"/>
    <property type="match status" value="1"/>
</dbReference>
<gene>
    <name evidence="3" type="ORF">PPL_03436</name>
</gene>
<dbReference type="FunCoup" id="D3B4W0">
    <property type="interactions" value="23"/>
</dbReference>
<protein>
    <recommendedName>
        <fullName evidence="2">BP74 N-terminal domain-containing protein</fullName>
    </recommendedName>
</protein>
<feature type="signal peptide" evidence="1">
    <location>
        <begin position="1"/>
        <end position="21"/>
    </location>
</feature>